<evidence type="ECO:0000313" key="4">
    <source>
        <dbReference type="EMBL" id="MFD1711074.1"/>
    </source>
</evidence>
<dbReference type="CDD" id="cd03046">
    <property type="entry name" value="GST_N_GTT1_like"/>
    <property type="match status" value="1"/>
</dbReference>
<dbReference type="InterPro" id="IPR010987">
    <property type="entry name" value="Glutathione-S-Trfase_C-like"/>
</dbReference>
<dbReference type="InterPro" id="IPR004045">
    <property type="entry name" value="Glutathione_S-Trfase_N"/>
</dbReference>
<dbReference type="PANTHER" id="PTHR44051">
    <property type="entry name" value="GLUTATHIONE S-TRANSFERASE-RELATED"/>
    <property type="match status" value="1"/>
</dbReference>
<proteinExistence type="inferred from homology"/>
<name>A0ABW4KSQ0_9BURK</name>
<dbReference type="PROSITE" id="PS50405">
    <property type="entry name" value="GST_CTER"/>
    <property type="match status" value="1"/>
</dbReference>
<dbReference type="PANTHER" id="PTHR44051:SF9">
    <property type="entry name" value="GLUTATHIONE S-TRANSFERASE 1"/>
    <property type="match status" value="1"/>
</dbReference>
<comment type="caution">
    <text evidence="4">The sequence shown here is derived from an EMBL/GenBank/DDBJ whole genome shotgun (WGS) entry which is preliminary data.</text>
</comment>
<dbReference type="RefSeq" id="WP_147911432.1">
    <property type="nucleotide sequence ID" value="NZ_JBHUEJ010000019.1"/>
</dbReference>
<evidence type="ECO:0000313" key="5">
    <source>
        <dbReference type="Proteomes" id="UP001597304"/>
    </source>
</evidence>
<comment type="similarity">
    <text evidence="1">Belongs to the GST superfamily.</text>
</comment>
<dbReference type="Gene3D" id="1.20.1050.10">
    <property type="match status" value="1"/>
</dbReference>
<reference evidence="5" key="1">
    <citation type="journal article" date="2019" name="Int. J. Syst. Evol. Microbiol.">
        <title>The Global Catalogue of Microorganisms (GCM) 10K type strain sequencing project: providing services to taxonomists for standard genome sequencing and annotation.</title>
        <authorList>
            <consortium name="The Broad Institute Genomics Platform"/>
            <consortium name="The Broad Institute Genome Sequencing Center for Infectious Disease"/>
            <person name="Wu L."/>
            <person name="Ma J."/>
        </authorList>
    </citation>
    <scope>NUCLEOTIDE SEQUENCE [LARGE SCALE GENOMIC DNA]</scope>
    <source>
        <strain evidence="5">LMG 29247</strain>
    </source>
</reference>
<dbReference type="SFLD" id="SFLDG00358">
    <property type="entry name" value="Main_(cytGST)"/>
    <property type="match status" value="1"/>
</dbReference>
<feature type="domain" description="GST C-terminal" evidence="3">
    <location>
        <begin position="92"/>
        <end position="229"/>
    </location>
</feature>
<gene>
    <name evidence="4" type="ORF">ACFSF0_10680</name>
</gene>
<dbReference type="SUPFAM" id="SSF47616">
    <property type="entry name" value="GST C-terminal domain-like"/>
    <property type="match status" value="1"/>
</dbReference>
<feature type="domain" description="GST N-terminal" evidence="2">
    <location>
        <begin position="4"/>
        <end position="86"/>
    </location>
</feature>
<dbReference type="Pfam" id="PF00043">
    <property type="entry name" value="GST_C"/>
    <property type="match status" value="1"/>
</dbReference>
<dbReference type="SUPFAM" id="SSF52833">
    <property type="entry name" value="Thioredoxin-like"/>
    <property type="match status" value="1"/>
</dbReference>
<protein>
    <submittedName>
        <fullName evidence="4">Glutathione S-transferase family protein</fullName>
    </submittedName>
</protein>
<evidence type="ECO:0000259" key="2">
    <source>
        <dbReference type="PROSITE" id="PS50404"/>
    </source>
</evidence>
<dbReference type="Gene3D" id="3.40.30.10">
    <property type="entry name" value="Glutaredoxin"/>
    <property type="match status" value="1"/>
</dbReference>
<sequence>MTPNTPITVHHLNNSRSQRILWLLEELDLPYEIVHYQRDPKTMLAPPELRRVHPLGKSPVVTVDGLTLAESGAIIETLVERYGDGRLAPAPGSDDAVRYRYWLHYAEGSAMPPLLLKLVFNRIRSAPMPFFAKPIARGIADKMLGTLVDPQLATHLRYLEGELAGRDWFAGDAFSAADVQMSFPLEAAQARAGLNAQDHPRLVDWLARIHARPAYQRALARGGDYDLLS</sequence>
<evidence type="ECO:0000259" key="3">
    <source>
        <dbReference type="PROSITE" id="PS50405"/>
    </source>
</evidence>
<dbReference type="PROSITE" id="PS50404">
    <property type="entry name" value="GST_NTER"/>
    <property type="match status" value="1"/>
</dbReference>
<dbReference type="CDD" id="cd03189">
    <property type="entry name" value="GST_C_GTT1_like"/>
    <property type="match status" value="1"/>
</dbReference>
<keyword evidence="5" id="KW-1185">Reference proteome</keyword>
<dbReference type="Pfam" id="PF02798">
    <property type="entry name" value="GST_N"/>
    <property type="match status" value="1"/>
</dbReference>
<dbReference type="SFLD" id="SFLDS00019">
    <property type="entry name" value="Glutathione_Transferase_(cytos"/>
    <property type="match status" value="1"/>
</dbReference>
<evidence type="ECO:0000256" key="1">
    <source>
        <dbReference type="RuleBase" id="RU003494"/>
    </source>
</evidence>
<dbReference type="InterPro" id="IPR040079">
    <property type="entry name" value="Glutathione_S-Trfase"/>
</dbReference>
<dbReference type="SFLD" id="SFLDG01150">
    <property type="entry name" value="Main.1:_Beta-like"/>
    <property type="match status" value="1"/>
</dbReference>
<dbReference type="Proteomes" id="UP001597304">
    <property type="component" value="Unassembled WGS sequence"/>
</dbReference>
<dbReference type="InterPro" id="IPR004046">
    <property type="entry name" value="GST_C"/>
</dbReference>
<dbReference type="InterPro" id="IPR036282">
    <property type="entry name" value="Glutathione-S-Trfase_C_sf"/>
</dbReference>
<organism evidence="4 5">
    <name type="scientific">Ottowia flava</name>
    <dbReference type="NCBI Taxonomy" id="2675430"/>
    <lineage>
        <taxon>Bacteria</taxon>
        <taxon>Pseudomonadati</taxon>
        <taxon>Pseudomonadota</taxon>
        <taxon>Betaproteobacteria</taxon>
        <taxon>Burkholderiales</taxon>
        <taxon>Comamonadaceae</taxon>
        <taxon>Ottowia</taxon>
    </lineage>
</organism>
<dbReference type="EMBL" id="JBHUEJ010000019">
    <property type="protein sequence ID" value="MFD1711074.1"/>
    <property type="molecule type" value="Genomic_DNA"/>
</dbReference>
<dbReference type="InterPro" id="IPR036249">
    <property type="entry name" value="Thioredoxin-like_sf"/>
</dbReference>
<accession>A0ABW4KSQ0</accession>